<dbReference type="Proteomes" id="UP000194946">
    <property type="component" value="Unassembled WGS sequence"/>
</dbReference>
<proteinExistence type="inferred from homology"/>
<dbReference type="NCBIfam" id="TIGR01730">
    <property type="entry name" value="RND_mfp"/>
    <property type="match status" value="1"/>
</dbReference>
<evidence type="ECO:0000256" key="3">
    <source>
        <dbReference type="ARBA" id="ARBA00022448"/>
    </source>
</evidence>
<accession>A0A251ZUL1</accession>
<evidence type="ECO:0000256" key="5">
    <source>
        <dbReference type="ARBA" id="ARBA00022519"/>
    </source>
</evidence>
<dbReference type="PANTHER" id="PTHR30469:SF12">
    <property type="entry name" value="MULTIDRUG RESISTANCE PROTEIN MDTA"/>
    <property type="match status" value="1"/>
</dbReference>
<sequence>MQSPPSSNNDHNTADTLSSSPKSYPWIKRFFLILILIIVLVIGYRFVHTTFFTSEKKAAELPKPVAIAIAKNQDVPVVFTELGTVIPIANITVPARTSGYLQDVYFTEGQKVKKGDLLALIDPRPYEALQAQYEGTLKSDEASLKQAKLDNTRYQQLLKQNSIAPMTAQDQQYKVAQLEGQIKADQALIRQQKLNVMYSHIIAPVDGRIGIRQVDAGNYVTEGQSNGIATLTQMTPISVILTVPENKLSMILEALKKQPKLSVEAWNSDNTTKLANGTTSVVDSQIDTSTGTVRMRAIFPNANWELFPNQFVNAHILVKTLNQVLTVPNNAIQTGPNGSFVYIVQKNSTVKLQNVTTGYDDGEHTVIETGLKPEDKVVTDGIDQLRDGANVVIPNNPQ</sequence>
<dbReference type="InterPro" id="IPR058625">
    <property type="entry name" value="MdtA-like_BSH"/>
</dbReference>
<keyword evidence="3" id="KW-0813">Transport</keyword>
<organism evidence="12 13">
    <name type="scientific">Commensalibacter intestini</name>
    <dbReference type="NCBI Taxonomy" id="479936"/>
    <lineage>
        <taxon>Bacteria</taxon>
        <taxon>Pseudomonadati</taxon>
        <taxon>Pseudomonadota</taxon>
        <taxon>Alphaproteobacteria</taxon>
        <taxon>Acetobacterales</taxon>
        <taxon>Acetobacteraceae</taxon>
    </lineage>
</organism>
<dbReference type="EMBL" id="JOPB01000007">
    <property type="protein sequence ID" value="OUI78342.1"/>
    <property type="molecule type" value="Genomic_DNA"/>
</dbReference>
<keyword evidence="7" id="KW-1133">Transmembrane helix</keyword>
<dbReference type="Pfam" id="PF25967">
    <property type="entry name" value="RND-MFP_C"/>
    <property type="match status" value="1"/>
</dbReference>
<keyword evidence="5" id="KW-0997">Cell inner membrane</keyword>
<protein>
    <submittedName>
        <fullName evidence="12">Multidrug transporter</fullName>
    </submittedName>
</protein>
<feature type="domain" description="Multidrug resistance protein MdtA-like alpha-helical hairpin" evidence="8">
    <location>
        <begin position="131"/>
        <end position="199"/>
    </location>
</feature>
<reference evidence="13" key="1">
    <citation type="submission" date="2014-06" db="EMBL/GenBank/DDBJ databases">
        <authorList>
            <person name="Winans N.J."/>
            <person name="Newell P.D."/>
            <person name="Douglas A.E."/>
        </authorList>
    </citation>
    <scope>NUCLEOTIDE SEQUENCE [LARGE SCALE GENOMIC DNA]</scope>
    <source>
        <strain evidence="13">DmL_052</strain>
    </source>
</reference>
<gene>
    <name evidence="12" type="ORF">HK18_09945</name>
</gene>
<name>A0A251ZUL1_9PROT</name>
<dbReference type="PANTHER" id="PTHR30469">
    <property type="entry name" value="MULTIDRUG RESISTANCE PROTEIN MDTA"/>
    <property type="match status" value="1"/>
</dbReference>
<evidence type="ECO:0000259" key="9">
    <source>
        <dbReference type="Pfam" id="PF25917"/>
    </source>
</evidence>
<dbReference type="Gene3D" id="2.40.30.170">
    <property type="match status" value="1"/>
</dbReference>
<dbReference type="Pfam" id="PF25876">
    <property type="entry name" value="HH_MFP_RND"/>
    <property type="match status" value="1"/>
</dbReference>
<evidence type="ECO:0000256" key="2">
    <source>
        <dbReference type="ARBA" id="ARBA00009477"/>
    </source>
</evidence>
<comment type="caution">
    <text evidence="12">The sequence shown here is derived from an EMBL/GenBank/DDBJ whole genome shotgun (WGS) entry which is preliminary data.</text>
</comment>
<evidence type="ECO:0000256" key="4">
    <source>
        <dbReference type="ARBA" id="ARBA00022475"/>
    </source>
</evidence>
<evidence type="ECO:0000259" key="10">
    <source>
        <dbReference type="Pfam" id="PF25944"/>
    </source>
</evidence>
<evidence type="ECO:0000256" key="6">
    <source>
        <dbReference type="ARBA" id="ARBA00023136"/>
    </source>
</evidence>
<evidence type="ECO:0000313" key="13">
    <source>
        <dbReference type="Proteomes" id="UP000194946"/>
    </source>
</evidence>
<dbReference type="InterPro" id="IPR058627">
    <property type="entry name" value="MdtA-like_C"/>
</dbReference>
<comment type="subcellular location">
    <subcellularLocation>
        <location evidence="1">Cell membrane</location>
    </subcellularLocation>
</comment>
<keyword evidence="6 7" id="KW-0472">Membrane</keyword>
<dbReference type="Gene3D" id="2.40.420.20">
    <property type="match status" value="1"/>
</dbReference>
<feature type="domain" description="Multidrug resistance protein MdtA-like C-terminal permuted SH3" evidence="11">
    <location>
        <begin position="323"/>
        <end position="383"/>
    </location>
</feature>
<feature type="domain" description="Multidrug resistance protein MdtA-like barrel-sandwich hybrid" evidence="9">
    <location>
        <begin position="91"/>
        <end position="231"/>
    </location>
</feature>
<dbReference type="Gene3D" id="2.40.50.100">
    <property type="match status" value="1"/>
</dbReference>
<feature type="transmembrane region" description="Helical" evidence="7">
    <location>
        <begin position="26"/>
        <end position="47"/>
    </location>
</feature>
<feature type="domain" description="Multidrug resistance protein MdtA-like beta-barrel" evidence="10">
    <location>
        <begin position="236"/>
        <end position="319"/>
    </location>
</feature>
<dbReference type="SUPFAM" id="SSF111369">
    <property type="entry name" value="HlyD-like secretion proteins"/>
    <property type="match status" value="1"/>
</dbReference>
<evidence type="ECO:0000259" key="11">
    <source>
        <dbReference type="Pfam" id="PF25967"/>
    </source>
</evidence>
<dbReference type="InterPro" id="IPR006143">
    <property type="entry name" value="RND_pump_MFP"/>
</dbReference>
<dbReference type="GO" id="GO:0015562">
    <property type="term" value="F:efflux transmembrane transporter activity"/>
    <property type="evidence" value="ECO:0007669"/>
    <property type="project" value="TreeGrafter"/>
</dbReference>
<dbReference type="InterPro" id="IPR058626">
    <property type="entry name" value="MdtA-like_b-barrel"/>
</dbReference>
<keyword evidence="13" id="KW-1185">Reference proteome</keyword>
<dbReference type="RefSeq" id="WP_008853185.1">
    <property type="nucleotide sequence ID" value="NZ_JOPB01000007.1"/>
</dbReference>
<dbReference type="Gene3D" id="1.10.287.470">
    <property type="entry name" value="Helix hairpin bin"/>
    <property type="match status" value="1"/>
</dbReference>
<comment type="similarity">
    <text evidence="2">Belongs to the membrane fusion protein (MFP) (TC 8.A.1) family.</text>
</comment>
<dbReference type="GO" id="GO:1990281">
    <property type="term" value="C:efflux pump complex"/>
    <property type="evidence" value="ECO:0007669"/>
    <property type="project" value="TreeGrafter"/>
</dbReference>
<evidence type="ECO:0000256" key="7">
    <source>
        <dbReference type="SAM" id="Phobius"/>
    </source>
</evidence>
<evidence type="ECO:0000259" key="8">
    <source>
        <dbReference type="Pfam" id="PF25876"/>
    </source>
</evidence>
<evidence type="ECO:0000256" key="1">
    <source>
        <dbReference type="ARBA" id="ARBA00004236"/>
    </source>
</evidence>
<dbReference type="Pfam" id="PF25917">
    <property type="entry name" value="BSH_RND"/>
    <property type="match status" value="1"/>
</dbReference>
<dbReference type="Pfam" id="PF25944">
    <property type="entry name" value="Beta-barrel_RND"/>
    <property type="match status" value="1"/>
</dbReference>
<dbReference type="AlphaFoldDB" id="A0A251ZUL1"/>
<keyword evidence="4" id="KW-1003">Cell membrane</keyword>
<keyword evidence="7" id="KW-0812">Transmembrane</keyword>
<dbReference type="InterPro" id="IPR058624">
    <property type="entry name" value="MdtA-like_HH"/>
</dbReference>
<evidence type="ECO:0000313" key="12">
    <source>
        <dbReference type="EMBL" id="OUI78342.1"/>
    </source>
</evidence>